<dbReference type="Proteomes" id="UP000516380">
    <property type="component" value="Chromosome"/>
</dbReference>
<protein>
    <recommendedName>
        <fullName evidence="3">SNF2 N-terminal domain-containing protein</fullName>
    </recommendedName>
</protein>
<sequence>MGALVGALLSVLGPRTALIGLTATPATALTEWQRALHDELFGTADFVVPTPALVKEGDLAPIKSWST</sequence>
<evidence type="ECO:0000313" key="2">
    <source>
        <dbReference type="Proteomes" id="UP000516380"/>
    </source>
</evidence>
<evidence type="ECO:0000313" key="1">
    <source>
        <dbReference type="EMBL" id="BCI86382.1"/>
    </source>
</evidence>
<accession>A0A7G1I993</accession>
<dbReference type="EMBL" id="AP023343">
    <property type="protein sequence ID" value="BCI86382.1"/>
    <property type="molecule type" value="Genomic_DNA"/>
</dbReference>
<name>A0A7G1I993_MYCKA</name>
<evidence type="ECO:0008006" key="3">
    <source>
        <dbReference type="Google" id="ProtNLM"/>
    </source>
</evidence>
<reference evidence="1 2" key="1">
    <citation type="submission" date="2020-07" db="EMBL/GenBank/DDBJ databases">
        <title>Mycobacterium kansasii (former subtype) with zoonotic potential isolated from diseased indoor pet cat, Japan.</title>
        <authorList>
            <person name="Fukano H."/>
            <person name="Terazono T."/>
            <person name="Hoshino Y."/>
        </authorList>
    </citation>
    <scope>NUCLEOTIDE SEQUENCE [LARGE SCALE GENOMIC DNA]</scope>
    <source>
        <strain evidence="1 2">Kuro-I</strain>
    </source>
</reference>
<organism evidence="1 2">
    <name type="scientific">Mycobacterium kansasii</name>
    <dbReference type="NCBI Taxonomy" id="1768"/>
    <lineage>
        <taxon>Bacteria</taxon>
        <taxon>Bacillati</taxon>
        <taxon>Actinomycetota</taxon>
        <taxon>Actinomycetes</taxon>
        <taxon>Mycobacteriales</taxon>
        <taxon>Mycobacteriaceae</taxon>
        <taxon>Mycobacterium</taxon>
    </lineage>
</organism>
<keyword evidence="2" id="KW-1185">Reference proteome</keyword>
<proteinExistence type="predicted"/>
<dbReference type="AlphaFoldDB" id="A0A7G1I993"/>
<gene>
    <name evidence="1" type="ORF">NIIDMKKI_15880</name>
</gene>